<dbReference type="PROSITE" id="PS50928">
    <property type="entry name" value="ABC_TM1"/>
    <property type="match status" value="1"/>
</dbReference>
<accession>A0A163L3Y9</accession>
<keyword evidence="2 8" id="KW-0813">Transport</keyword>
<keyword evidence="6 8" id="KW-1133">Transmembrane helix</keyword>
<reference evidence="10" key="1">
    <citation type="journal article" date="2016" name="Genome Announc.">
        <title>Draft genomes of two strains of Paenibacillus glucanolyticus with capability to degrade lignocellulose.</title>
        <authorList>
            <person name="Mathews S.L."/>
            <person name="Pawlak J."/>
            <person name="Grunden A.M."/>
        </authorList>
    </citation>
    <scope>NUCLEOTIDE SEQUENCE [LARGE SCALE GENOMIC DNA]</scope>
    <source>
        <strain evidence="10">SLM1</strain>
    </source>
</reference>
<evidence type="ECO:0000313" key="11">
    <source>
        <dbReference type="Proteomes" id="UP000076796"/>
    </source>
</evidence>
<evidence type="ECO:0000313" key="10">
    <source>
        <dbReference type="EMBL" id="KZS47793.1"/>
    </source>
</evidence>
<evidence type="ECO:0000256" key="7">
    <source>
        <dbReference type="ARBA" id="ARBA00023136"/>
    </source>
</evidence>
<name>A0A163L3Y9_9BACL</name>
<feature type="transmembrane region" description="Helical" evidence="8">
    <location>
        <begin position="12"/>
        <end position="36"/>
    </location>
</feature>
<feature type="transmembrane region" description="Helical" evidence="8">
    <location>
        <begin position="191"/>
        <end position="214"/>
    </location>
</feature>
<sequence>MIREKKSRRPSVLGIITFFVVLMVISPLLIIIPTSFTSTGVLRFPPQGFSLQWYEKIFDRPEFIESFGFSLQLAIITAVIATVIGTLAALALHKYKPRGSGVISSLLLSPLTVPALIIGIAALLFFTRIGLAGTFLGLLLSHILISVPYVVRLVYTGLSTFDYTLERAASILGANPLRTFWDVTFPLIRPAVLSGCVFAFLTSFDNVTVSLFMISPSTTTLPMAIFNYMQESLTPLVASISSIVILLSLVFIFILERVYGLDRLFGSNSHAH</sequence>
<dbReference type="OrthoDB" id="9782004at2"/>
<dbReference type="PANTHER" id="PTHR43357">
    <property type="entry name" value="INNER MEMBRANE ABC TRANSPORTER PERMEASE PROTEIN YDCV"/>
    <property type="match status" value="1"/>
</dbReference>
<dbReference type="PANTHER" id="PTHR43357:SF4">
    <property type="entry name" value="INNER MEMBRANE ABC TRANSPORTER PERMEASE PROTEIN YDCV"/>
    <property type="match status" value="1"/>
</dbReference>
<dbReference type="KEGG" id="pglu:A3958_17995"/>
<dbReference type="GO" id="GO:0055085">
    <property type="term" value="P:transmembrane transport"/>
    <property type="evidence" value="ECO:0007669"/>
    <property type="project" value="InterPro"/>
</dbReference>
<dbReference type="CDD" id="cd06261">
    <property type="entry name" value="TM_PBP2"/>
    <property type="match status" value="1"/>
</dbReference>
<comment type="similarity">
    <text evidence="8">Belongs to the binding-protein-dependent transport system permease family.</text>
</comment>
<evidence type="ECO:0000256" key="8">
    <source>
        <dbReference type="RuleBase" id="RU363032"/>
    </source>
</evidence>
<feature type="transmembrane region" description="Helical" evidence="8">
    <location>
        <begin position="234"/>
        <end position="255"/>
    </location>
</feature>
<feature type="transmembrane region" description="Helical" evidence="8">
    <location>
        <begin position="69"/>
        <end position="92"/>
    </location>
</feature>
<dbReference type="EMBL" id="LWMH01000001">
    <property type="protein sequence ID" value="KZS47793.1"/>
    <property type="molecule type" value="Genomic_DNA"/>
</dbReference>
<dbReference type="RefSeq" id="WP_006209151.1">
    <property type="nucleotide sequence ID" value="NZ_CBCSBX010000017.1"/>
</dbReference>
<dbReference type="Proteomes" id="UP000076796">
    <property type="component" value="Unassembled WGS sequence"/>
</dbReference>
<dbReference type="GeneID" id="97556734"/>
<dbReference type="AlphaFoldDB" id="A0A163L3Y9"/>
<dbReference type="InterPro" id="IPR035906">
    <property type="entry name" value="MetI-like_sf"/>
</dbReference>
<evidence type="ECO:0000259" key="9">
    <source>
        <dbReference type="PROSITE" id="PS50928"/>
    </source>
</evidence>
<feature type="transmembrane region" description="Helical" evidence="8">
    <location>
        <begin position="132"/>
        <end position="151"/>
    </location>
</feature>
<comment type="caution">
    <text evidence="10">The sequence shown here is derived from an EMBL/GenBank/DDBJ whole genome shotgun (WGS) entry which is preliminary data.</text>
</comment>
<keyword evidence="4" id="KW-0997">Cell inner membrane</keyword>
<keyword evidence="11" id="KW-1185">Reference proteome</keyword>
<evidence type="ECO:0000256" key="2">
    <source>
        <dbReference type="ARBA" id="ARBA00022448"/>
    </source>
</evidence>
<keyword evidence="7 8" id="KW-0472">Membrane</keyword>
<protein>
    <submittedName>
        <fullName evidence="10">ABC transporter permease</fullName>
    </submittedName>
</protein>
<dbReference type="InterPro" id="IPR000515">
    <property type="entry name" value="MetI-like"/>
</dbReference>
<feature type="domain" description="ABC transmembrane type-1" evidence="9">
    <location>
        <begin position="67"/>
        <end position="255"/>
    </location>
</feature>
<feature type="transmembrane region" description="Helical" evidence="8">
    <location>
        <begin position="104"/>
        <end position="126"/>
    </location>
</feature>
<proteinExistence type="inferred from homology"/>
<evidence type="ECO:0000256" key="4">
    <source>
        <dbReference type="ARBA" id="ARBA00022519"/>
    </source>
</evidence>
<evidence type="ECO:0000256" key="1">
    <source>
        <dbReference type="ARBA" id="ARBA00004429"/>
    </source>
</evidence>
<gene>
    <name evidence="10" type="ORF">AWU65_18640</name>
</gene>
<evidence type="ECO:0000256" key="3">
    <source>
        <dbReference type="ARBA" id="ARBA00022475"/>
    </source>
</evidence>
<dbReference type="SUPFAM" id="SSF161098">
    <property type="entry name" value="MetI-like"/>
    <property type="match status" value="1"/>
</dbReference>
<dbReference type="Pfam" id="PF00528">
    <property type="entry name" value="BPD_transp_1"/>
    <property type="match status" value="1"/>
</dbReference>
<evidence type="ECO:0000256" key="5">
    <source>
        <dbReference type="ARBA" id="ARBA00022692"/>
    </source>
</evidence>
<evidence type="ECO:0000256" key="6">
    <source>
        <dbReference type="ARBA" id="ARBA00022989"/>
    </source>
</evidence>
<keyword evidence="5 8" id="KW-0812">Transmembrane</keyword>
<dbReference type="STRING" id="59843.A3958_17995"/>
<dbReference type="GO" id="GO:0005886">
    <property type="term" value="C:plasma membrane"/>
    <property type="evidence" value="ECO:0007669"/>
    <property type="project" value="UniProtKB-SubCell"/>
</dbReference>
<organism evidence="10 11">
    <name type="scientific">Paenibacillus glucanolyticus</name>
    <dbReference type="NCBI Taxonomy" id="59843"/>
    <lineage>
        <taxon>Bacteria</taxon>
        <taxon>Bacillati</taxon>
        <taxon>Bacillota</taxon>
        <taxon>Bacilli</taxon>
        <taxon>Bacillales</taxon>
        <taxon>Paenibacillaceae</taxon>
        <taxon>Paenibacillus</taxon>
    </lineage>
</organism>
<dbReference type="Gene3D" id="1.10.3720.10">
    <property type="entry name" value="MetI-like"/>
    <property type="match status" value="1"/>
</dbReference>
<comment type="subcellular location">
    <subcellularLocation>
        <location evidence="1">Cell inner membrane</location>
        <topology evidence="1">Multi-pass membrane protein</topology>
    </subcellularLocation>
    <subcellularLocation>
        <location evidence="8">Cell membrane</location>
        <topology evidence="8">Multi-pass membrane protein</topology>
    </subcellularLocation>
</comment>
<keyword evidence="3" id="KW-1003">Cell membrane</keyword>